<evidence type="ECO:0000259" key="15">
    <source>
        <dbReference type="PROSITE" id="PS50026"/>
    </source>
</evidence>
<keyword evidence="13" id="KW-1133">Transmembrane helix</keyword>
<dbReference type="InterPro" id="IPR000719">
    <property type="entry name" value="Prot_kinase_dom"/>
</dbReference>
<feature type="transmembrane region" description="Helical" evidence="13">
    <location>
        <begin position="351"/>
        <end position="373"/>
    </location>
</feature>
<keyword evidence="2" id="KW-0418">Kinase</keyword>
<dbReference type="Gene3D" id="2.10.25.10">
    <property type="entry name" value="Laminin"/>
    <property type="match status" value="1"/>
</dbReference>
<feature type="domain" description="Protein kinase" evidence="14">
    <location>
        <begin position="407"/>
        <end position="708"/>
    </location>
</feature>
<dbReference type="GO" id="GO:0004674">
    <property type="term" value="F:protein serine/threonine kinase activity"/>
    <property type="evidence" value="ECO:0007669"/>
    <property type="project" value="UniProtKB-KW"/>
</dbReference>
<dbReference type="PROSITE" id="PS50026">
    <property type="entry name" value="EGF_3"/>
    <property type="match status" value="1"/>
</dbReference>
<keyword evidence="3 11" id="KW-0245">EGF-like domain</keyword>
<organism evidence="16 17">
    <name type="scientific">Urochloa decumbens</name>
    <dbReference type="NCBI Taxonomy" id="240449"/>
    <lineage>
        <taxon>Eukaryota</taxon>
        <taxon>Viridiplantae</taxon>
        <taxon>Streptophyta</taxon>
        <taxon>Embryophyta</taxon>
        <taxon>Tracheophyta</taxon>
        <taxon>Spermatophyta</taxon>
        <taxon>Magnoliopsida</taxon>
        <taxon>Liliopsida</taxon>
        <taxon>Poales</taxon>
        <taxon>Poaceae</taxon>
        <taxon>PACMAD clade</taxon>
        <taxon>Panicoideae</taxon>
        <taxon>Panicodae</taxon>
        <taxon>Paniceae</taxon>
        <taxon>Melinidinae</taxon>
        <taxon>Urochloa</taxon>
    </lineage>
</organism>
<dbReference type="PANTHER" id="PTHR27005:SF162">
    <property type="entry name" value="OS11G0691500 PROTEIN"/>
    <property type="match status" value="1"/>
</dbReference>
<evidence type="ECO:0000256" key="4">
    <source>
        <dbReference type="ARBA" id="ARBA00022679"/>
    </source>
</evidence>
<dbReference type="SUPFAM" id="SSF56112">
    <property type="entry name" value="Protein kinase-like (PK-like)"/>
    <property type="match status" value="1"/>
</dbReference>
<dbReference type="InterPro" id="IPR045274">
    <property type="entry name" value="WAK-like"/>
</dbReference>
<evidence type="ECO:0000259" key="14">
    <source>
        <dbReference type="PROSITE" id="PS50011"/>
    </source>
</evidence>
<evidence type="ECO:0000256" key="1">
    <source>
        <dbReference type="ARBA" id="ARBA00004479"/>
    </source>
</evidence>
<dbReference type="AlphaFoldDB" id="A0ABC9GU34"/>
<dbReference type="Pfam" id="PF13947">
    <property type="entry name" value="GUB_WAK_bind"/>
    <property type="match status" value="1"/>
</dbReference>
<dbReference type="InterPro" id="IPR025287">
    <property type="entry name" value="WAK_GUB"/>
</dbReference>
<protein>
    <submittedName>
        <fullName evidence="16">Uncharacterized protein</fullName>
    </submittedName>
</protein>
<evidence type="ECO:0000256" key="12">
    <source>
        <dbReference type="PROSITE-ProRule" id="PRU10141"/>
    </source>
</evidence>
<feature type="binding site" evidence="12">
    <location>
        <position position="437"/>
    </location>
    <ligand>
        <name>ATP</name>
        <dbReference type="ChEBI" id="CHEBI:30616"/>
    </ligand>
</feature>
<dbReference type="PROSITE" id="PS50011">
    <property type="entry name" value="PROTEIN_KINASE_DOM"/>
    <property type="match status" value="1"/>
</dbReference>
<dbReference type="SMART" id="SM00220">
    <property type="entry name" value="S_TKc"/>
    <property type="match status" value="1"/>
</dbReference>
<dbReference type="InterPro" id="IPR011009">
    <property type="entry name" value="Kinase-like_dom_sf"/>
</dbReference>
<keyword evidence="6" id="KW-0677">Repeat</keyword>
<gene>
    <name evidence="16" type="ORF">URODEC1_LOCUS119258</name>
</gene>
<feature type="domain" description="EGF-like" evidence="15">
    <location>
        <begin position="300"/>
        <end position="344"/>
    </location>
</feature>
<dbReference type="InterPro" id="IPR009030">
    <property type="entry name" value="Growth_fac_rcpt_cys_sf"/>
</dbReference>
<comment type="subcellular location">
    <subcellularLocation>
        <location evidence="1">Membrane</location>
        <topology evidence="1">Single-pass type I membrane protein</topology>
    </subcellularLocation>
</comment>
<keyword evidence="13" id="KW-0812">Transmembrane</keyword>
<keyword evidence="2" id="KW-0723">Serine/threonine-protein kinase</keyword>
<dbReference type="PROSITE" id="PS00107">
    <property type="entry name" value="PROTEIN_KINASE_ATP"/>
    <property type="match status" value="1"/>
</dbReference>
<dbReference type="Pfam" id="PF07714">
    <property type="entry name" value="PK_Tyr_Ser-Thr"/>
    <property type="match status" value="1"/>
</dbReference>
<keyword evidence="4" id="KW-0808">Transferase</keyword>
<comment type="caution">
    <text evidence="16">The sequence shown here is derived from an EMBL/GenBank/DDBJ whole genome shotgun (WGS) entry which is preliminary data.</text>
</comment>
<comment type="caution">
    <text evidence="11">Lacks conserved residue(s) required for the propagation of feature annotation.</text>
</comment>
<keyword evidence="17" id="KW-1185">Reference proteome</keyword>
<evidence type="ECO:0000313" key="16">
    <source>
        <dbReference type="EMBL" id="CAM0145558.1"/>
    </source>
</evidence>
<dbReference type="Gene3D" id="3.30.200.20">
    <property type="entry name" value="Phosphorylase Kinase, domain 1"/>
    <property type="match status" value="1"/>
</dbReference>
<sequence length="710" mass="78381">MLVFRSHGCMLSSILGPEPPVVWPLPGCRGNCGNVSIPFPFGIGAECAWRGLDDFTVHCDDSFSTPRLYTGNVQIESISAETSEMRVFTHTSYICYDSPNNTEPGSVEEWSLNSTDTPFLISPTRNVFTAIGCNTEALLVGREDLSFLTGCITTCVSLADAAKDGDNCTGLGCCQTAIPGNLSSVHVPWKDLNNRNPAWEYSPCMYAFVADKHWYNFTQRDLNGTGKDSFISRNGEGTIPMVVDWAIRKNGSCPMGPDARAPACVSNHSQCINATNGGGYICKCSKGYEGNPYMPGGCKNINECTGATNGPCGMYSRCEDTEGDYNCKCKFNHKGDGKSQQGCHQYIFPPYAIAAVVIFIVLVPACSVIVLLMRQKQRKLFNKNGGDILKGVGIIIFTEGELKKITDNYSKPIGGGFFGNVYMGKIDGAQAQHVAVKRTVEKKVARHRQKTLRQEASQNEQEEFWKDGFVKEITFQFQIKHPNVVRLVGCCLETEVPKLVFEFVRNGSLQHILHGGNKPTLSLPKRLDIAIGSAEALSHMHSHGDYNHVHGDIKPANILLDEDLKPKVSDFGSSKLLSVSRYVRDVASDGAYTDTAYYKTGRFTVKSDVYSFGVVLLELITRKTAKYDGNKSLPLDFVRCCKKEGNGRKMYDKDMFLSEDADQSQRYYTECLDRMGALAVQCLKEDVEERPTMAEVVEELKQVKSVAFGN</sequence>
<evidence type="ECO:0000256" key="7">
    <source>
        <dbReference type="ARBA" id="ARBA00022741"/>
    </source>
</evidence>
<dbReference type="Gene3D" id="1.10.510.10">
    <property type="entry name" value="Transferase(Phosphotransferase) domain 1"/>
    <property type="match status" value="1"/>
</dbReference>
<dbReference type="PROSITE" id="PS00010">
    <property type="entry name" value="ASX_HYDROXYL"/>
    <property type="match status" value="1"/>
</dbReference>
<dbReference type="InterPro" id="IPR000742">
    <property type="entry name" value="EGF"/>
</dbReference>
<evidence type="ECO:0000256" key="2">
    <source>
        <dbReference type="ARBA" id="ARBA00022527"/>
    </source>
</evidence>
<evidence type="ECO:0000256" key="9">
    <source>
        <dbReference type="ARBA" id="ARBA00023157"/>
    </source>
</evidence>
<dbReference type="PROSITE" id="PS01187">
    <property type="entry name" value="EGF_CA"/>
    <property type="match status" value="1"/>
</dbReference>
<dbReference type="CDD" id="cd00054">
    <property type="entry name" value="EGF_CA"/>
    <property type="match status" value="1"/>
</dbReference>
<dbReference type="InterPro" id="IPR001245">
    <property type="entry name" value="Ser-Thr/Tyr_kinase_cat_dom"/>
</dbReference>
<keyword evidence="9" id="KW-1015">Disulfide bond</keyword>
<evidence type="ECO:0000256" key="11">
    <source>
        <dbReference type="PROSITE-ProRule" id="PRU00076"/>
    </source>
</evidence>
<dbReference type="GO" id="GO:0016020">
    <property type="term" value="C:membrane"/>
    <property type="evidence" value="ECO:0007669"/>
    <property type="project" value="UniProtKB-SubCell"/>
</dbReference>
<evidence type="ECO:0000256" key="6">
    <source>
        <dbReference type="ARBA" id="ARBA00022737"/>
    </source>
</evidence>
<keyword evidence="5" id="KW-0732">Signal</keyword>
<evidence type="ECO:0000256" key="5">
    <source>
        <dbReference type="ARBA" id="ARBA00022729"/>
    </source>
</evidence>
<dbReference type="InterPro" id="IPR000152">
    <property type="entry name" value="EGF-type_Asp/Asn_hydroxyl_site"/>
</dbReference>
<dbReference type="EMBL" id="CAXIPR030000242">
    <property type="protein sequence ID" value="CAM0145558.1"/>
    <property type="molecule type" value="Genomic_DNA"/>
</dbReference>
<evidence type="ECO:0000256" key="13">
    <source>
        <dbReference type="SAM" id="Phobius"/>
    </source>
</evidence>
<dbReference type="SUPFAM" id="SSF57184">
    <property type="entry name" value="Growth factor receptor domain"/>
    <property type="match status" value="1"/>
</dbReference>
<dbReference type="PANTHER" id="PTHR27005">
    <property type="entry name" value="WALL-ASSOCIATED RECEPTOR KINASE-LIKE 21"/>
    <property type="match status" value="1"/>
</dbReference>
<dbReference type="InterPro" id="IPR018097">
    <property type="entry name" value="EGF_Ca-bd_CS"/>
</dbReference>
<dbReference type="SMART" id="SM00179">
    <property type="entry name" value="EGF_CA"/>
    <property type="match status" value="1"/>
</dbReference>
<dbReference type="Proteomes" id="UP001497457">
    <property type="component" value="Unassembled WGS sequence"/>
</dbReference>
<dbReference type="InterPro" id="IPR017441">
    <property type="entry name" value="Protein_kinase_ATP_BS"/>
</dbReference>
<evidence type="ECO:0000256" key="3">
    <source>
        <dbReference type="ARBA" id="ARBA00022536"/>
    </source>
</evidence>
<dbReference type="InterPro" id="IPR001881">
    <property type="entry name" value="EGF-like_Ca-bd_dom"/>
</dbReference>
<proteinExistence type="predicted"/>
<evidence type="ECO:0000256" key="8">
    <source>
        <dbReference type="ARBA" id="ARBA00022840"/>
    </source>
</evidence>
<keyword evidence="10" id="KW-0325">Glycoprotein</keyword>
<dbReference type="GO" id="GO:0005524">
    <property type="term" value="F:ATP binding"/>
    <property type="evidence" value="ECO:0007669"/>
    <property type="project" value="UniProtKB-UniRule"/>
</dbReference>
<accession>A0ABC9GU34</accession>
<evidence type="ECO:0000256" key="10">
    <source>
        <dbReference type="ARBA" id="ARBA00023180"/>
    </source>
</evidence>
<keyword evidence="8 12" id="KW-0067">ATP-binding</keyword>
<evidence type="ECO:0000313" key="17">
    <source>
        <dbReference type="Proteomes" id="UP001497457"/>
    </source>
</evidence>
<keyword evidence="13" id="KW-0472">Membrane</keyword>
<keyword evidence="7 12" id="KW-0547">Nucleotide-binding</keyword>
<reference evidence="16 17" key="1">
    <citation type="submission" date="2024-10" db="EMBL/GenBank/DDBJ databases">
        <authorList>
            <person name="Ryan C."/>
        </authorList>
    </citation>
    <scope>NUCLEOTIDE SEQUENCE [LARGE SCALE GENOMIC DNA]</scope>
</reference>
<name>A0ABC9GU34_9POAL</name>